<comment type="caution">
    <text evidence="3">The sequence shown here is derived from an EMBL/GenBank/DDBJ whole genome shotgun (WGS) entry which is preliminary data.</text>
</comment>
<proteinExistence type="predicted"/>
<feature type="region of interest" description="Disordered" evidence="1">
    <location>
        <begin position="419"/>
        <end position="444"/>
    </location>
</feature>
<dbReference type="AlphaFoldDB" id="A0A940MWT1"/>
<feature type="transmembrane region" description="Helical" evidence="2">
    <location>
        <begin position="251"/>
        <end position="269"/>
    </location>
</feature>
<evidence type="ECO:0000313" key="4">
    <source>
        <dbReference type="Proteomes" id="UP000677537"/>
    </source>
</evidence>
<evidence type="ECO:0000256" key="1">
    <source>
        <dbReference type="SAM" id="MobiDB-lite"/>
    </source>
</evidence>
<dbReference type="EMBL" id="JAGIZA010000004">
    <property type="protein sequence ID" value="MBP0492632.1"/>
    <property type="molecule type" value="Genomic_DNA"/>
</dbReference>
<keyword evidence="2" id="KW-1133">Transmembrane helix</keyword>
<keyword evidence="4" id="KW-1185">Reference proteome</keyword>
<evidence type="ECO:0000256" key="2">
    <source>
        <dbReference type="SAM" id="Phobius"/>
    </source>
</evidence>
<feature type="transmembrane region" description="Helical" evidence="2">
    <location>
        <begin position="50"/>
        <end position="68"/>
    </location>
</feature>
<keyword evidence="2" id="KW-0472">Membrane</keyword>
<organism evidence="3 4">
    <name type="scientific">Roseomonas indoligenes</name>
    <dbReference type="NCBI Taxonomy" id="2820811"/>
    <lineage>
        <taxon>Bacteria</taxon>
        <taxon>Pseudomonadati</taxon>
        <taxon>Pseudomonadota</taxon>
        <taxon>Alphaproteobacteria</taxon>
        <taxon>Acetobacterales</taxon>
        <taxon>Roseomonadaceae</taxon>
        <taxon>Roseomonas</taxon>
    </lineage>
</organism>
<sequence>MRSPLAQSAGLGELPARPAAGAGRAGPPWPWFLLLPMFFQIFYYKAETSLLYPLSKGWAVLMAPLLLYGATALRLPDGPLYLLLCAYSLAVTPFLSMIYLPNSLVDALLSTIRAWPLTFYFSFAATLLLLRPSEEALKRGALAFGLATFGSMVLLWFTVPEAWYQPGAFGANLFSWDDGRGNYIRMPMMLGELALFWMWRRFLLEWRPWQFLVSVAAVVALATMYKARLPIGVSVLIMTATLVLRLPSRWLWGLGALAMLPVAGAAMVYGPGLPELLGHIFDESLFIRLRSSVIAWDWITSDPLKLLFGSGSTSSYSEITMADFFGYADFWLTDIGWLGVLMEYGAIGFAMIAAIHARALITARAARNGTAFRSALMDYVAFELLCSVVYSVMYAPGPVVTVAVIAWWLRMRDAAGMAADQPGWPDTATPVPQGGRIGLEQPAG</sequence>
<keyword evidence="2" id="KW-0812">Transmembrane</keyword>
<accession>A0A940MWT1</accession>
<feature type="transmembrane region" description="Helical" evidence="2">
    <location>
        <begin position="142"/>
        <end position="163"/>
    </location>
</feature>
<protein>
    <recommendedName>
        <fullName evidence="5">O-antigen ligase domain-containing protein</fullName>
    </recommendedName>
</protein>
<evidence type="ECO:0000313" key="3">
    <source>
        <dbReference type="EMBL" id="MBP0492632.1"/>
    </source>
</evidence>
<feature type="transmembrane region" description="Helical" evidence="2">
    <location>
        <begin position="112"/>
        <end position="130"/>
    </location>
</feature>
<feature type="transmembrane region" description="Helical" evidence="2">
    <location>
        <begin position="335"/>
        <end position="361"/>
    </location>
</feature>
<gene>
    <name evidence="3" type="ORF">J5Y10_07560</name>
</gene>
<reference evidence="3" key="1">
    <citation type="submission" date="2021-03" db="EMBL/GenBank/DDBJ databases">
        <authorList>
            <person name="So Y."/>
        </authorList>
    </citation>
    <scope>NUCLEOTIDE SEQUENCE</scope>
    <source>
        <strain evidence="3">SG15</strain>
    </source>
</reference>
<name>A0A940MWT1_9PROT</name>
<dbReference type="Proteomes" id="UP000677537">
    <property type="component" value="Unassembled WGS sequence"/>
</dbReference>
<feature type="transmembrane region" description="Helical" evidence="2">
    <location>
        <begin position="382"/>
        <end position="409"/>
    </location>
</feature>
<dbReference type="RefSeq" id="WP_209372356.1">
    <property type="nucleotide sequence ID" value="NZ_JAGIZA010000004.1"/>
</dbReference>
<feature type="transmembrane region" description="Helical" evidence="2">
    <location>
        <begin position="80"/>
        <end position="100"/>
    </location>
</feature>
<evidence type="ECO:0008006" key="5">
    <source>
        <dbReference type="Google" id="ProtNLM"/>
    </source>
</evidence>